<sequence>MSQNVPLALFVGIPNPVLDANEVALFRETNPYGLFVGRRNLKTPDQVKALVAQFREAVGRDDAPVFTDQEGGRVQHLDAGPWPSFRSFRDFSRLADHDMDLAKHALRLSSHAMGAMMTELGLASGCSPVLDLVFDTTSAVIGARSFGPDPERVASLGRVVVDSLLEVGNLPIMKHIPGHGRATTDSHKERPVVRESRDVLVATDFKPFVDLIDTPWAMVSHVVYSAYDEEQPASISPVICNDVIRGELGYRGVLISDCLFMESLRGPLPERVRQTLDAGCDIALHSHGTTAESLAAARAARPLSQQSLERIEAGKRRLGSLKVDVRELHAEVEGIFARLPQ</sequence>
<name>A0ABY5RWM7_9HYPH</name>
<dbReference type="RefSeq" id="WP_173950232.1">
    <property type="nucleotide sequence ID" value="NZ_CP102845.1"/>
</dbReference>
<dbReference type="EMBL" id="CP102845">
    <property type="protein sequence ID" value="UVF21656.1"/>
    <property type="molecule type" value="Genomic_DNA"/>
</dbReference>
<keyword evidence="8" id="KW-1185">Reference proteome</keyword>
<evidence type="ECO:0000259" key="6">
    <source>
        <dbReference type="Pfam" id="PF00933"/>
    </source>
</evidence>
<reference evidence="7" key="1">
    <citation type="submission" date="2022-08" db="EMBL/GenBank/DDBJ databases">
        <title>Microvirga terrae sp. nov., isolated from soil.</title>
        <authorList>
            <person name="Kim K.H."/>
            <person name="Seo Y.L."/>
            <person name="Kim J.M."/>
            <person name="Lee J.K."/>
            <person name="Han D.M."/>
            <person name="Jeon C.O."/>
        </authorList>
    </citation>
    <scope>NUCLEOTIDE SEQUENCE</scope>
    <source>
        <strain evidence="7">R24</strain>
    </source>
</reference>
<dbReference type="EC" id="3.2.1.52" evidence="3"/>
<proteinExistence type="inferred from homology"/>
<comment type="catalytic activity">
    <reaction evidence="1">
        <text>Hydrolysis of terminal non-reducing N-acetyl-D-hexosamine residues in N-acetyl-beta-D-hexosaminides.</text>
        <dbReference type="EC" id="3.2.1.52"/>
    </reaction>
</comment>
<dbReference type="Proteomes" id="UP001017257">
    <property type="component" value="Chromosome"/>
</dbReference>
<dbReference type="Gene3D" id="3.20.20.300">
    <property type="entry name" value="Glycoside hydrolase, family 3, N-terminal domain"/>
    <property type="match status" value="1"/>
</dbReference>
<evidence type="ECO:0000256" key="4">
    <source>
        <dbReference type="ARBA" id="ARBA00022801"/>
    </source>
</evidence>
<dbReference type="InterPro" id="IPR050226">
    <property type="entry name" value="NagZ_Beta-hexosaminidase"/>
</dbReference>
<gene>
    <name evidence="7" type="ORF">HPT29_011275</name>
</gene>
<feature type="domain" description="Glycoside hydrolase family 3 N-terminal" evidence="6">
    <location>
        <begin position="33"/>
        <end position="296"/>
    </location>
</feature>
<dbReference type="PANTHER" id="PTHR30480:SF13">
    <property type="entry name" value="BETA-HEXOSAMINIDASE"/>
    <property type="match status" value="1"/>
</dbReference>
<evidence type="ECO:0000313" key="8">
    <source>
        <dbReference type="Proteomes" id="UP001017257"/>
    </source>
</evidence>
<dbReference type="SUPFAM" id="SSF51445">
    <property type="entry name" value="(Trans)glycosidases"/>
    <property type="match status" value="1"/>
</dbReference>
<evidence type="ECO:0000256" key="3">
    <source>
        <dbReference type="ARBA" id="ARBA00012663"/>
    </source>
</evidence>
<dbReference type="PANTHER" id="PTHR30480">
    <property type="entry name" value="BETA-HEXOSAMINIDASE-RELATED"/>
    <property type="match status" value="1"/>
</dbReference>
<evidence type="ECO:0000256" key="2">
    <source>
        <dbReference type="ARBA" id="ARBA00005336"/>
    </source>
</evidence>
<organism evidence="7 8">
    <name type="scientific">Microvirga terrae</name>
    <dbReference type="NCBI Taxonomy" id="2740529"/>
    <lineage>
        <taxon>Bacteria</taxon>
        <taxon>Pseudomonadati</taxon>
        <taxon>Pseudomonadota</taxon>
        <taxon>Alphaproteobacteria</taxon>
        <taxon>Hyphomicrobiales</taxon>
        <taxon>Methylobacteriaceae</taxon>
        <taxon>Microvirga</taxon>
    </lineage>
</organism>
<dbReference type="InterPro" id="IPR001764">
    <property type="entry name" value="Glyco_hydro_3_N"/>
</dbReference>
<keyword evidence="4 7" id="KW-0378">Hydrolase</keyword>
<dbReference type="InterPro" id="IPR036962">
    <property type="entry name" value="Glyco_hydro_3_N_sf"/>
</dbReference>
<evidence type="ECO:0000256" key="5">
    <source>
        <dbReference type="ARBA" id="ARBA00023295"/>
    </source>
</evidence>
<comment type="similarity">
    <text evidence="2">Belongs to the glycosyl hydrolase 3 family.</text>
</comment>
<evidence type="ECO:0000256" key="1">
    <source>
        <dbReference type="ARBA" id="ARBA00001231"/>
    </source>
</evidence>
<keyword evidence="5" id="KW-0326">Glycosidase</keyword>
<dbReference type="Pfam" id="PF00933">
    <property type="entry name" value="Glyco_hydro_3"/>
    <property type="match status" value="1"/>
</dbReference>
<evidence type="ECO:0000313" key="7">
    <source>
        <dbReference type="EMBL" id="UVF21656.1"/>
    </source>
</evidence>
<accession>A0ABY5RWM7</accession>
<dbReference type="InterPro" id="IPR017853">
    <property type="entry name" value="GH"/>
</dbReference>
<dbReference type="GO" id="GO:0016787">
    <property type="term" value="F:hydrolase activity"/>
    <property type="evidence" value="ECO:0007669"/>
    <property type="project" value="UniProtKB-KW"/>
</dbReference>
<protein>
    <recommendedName>
        <fullName evidence="3">beta-N-acetylhexosaminidase</fullName>
        <ecNumber evidence="3">3.2.1.52</ecNumber>
    </recommendedName>
</protein>